<gene>
    <name evidence="1" type="ORF">SCLCIDRAFT_933176</name>
</gene>
<reference evidence="2" key="2">
    <citation type="submission" date="2015-01" db="EMBL/GenBank/DDBJ databases">
        <title>Evolutionary Origins and Diversification of the Mycorrhizal Mutualists.</title>
        <authorList>
            <consortium name="DOE Joint Genome Institute"/>
            <consortium name="Mycorrhizal Genomics Consortium"/>
            <person name="Kohler A."/>
            <person name="Kuo A."/>
            <person name="Nagy L.G."/>
            <person name="Floudas D."/>
            <person name="Copeland A."/>
            <person name="Barry K.W."/>
            <person name="Cichocki N."/>
            <person name="Veneault-Fourrey C."/>
            <person name="LaButti K."/>
            <person name="Lindquist E.A."/>
            <person name="Lipzen A."/>
            <person name="Lundell T."/>
            <person name="Morin E."/>
            <person name="Murat C."/>
            <person name="Riley R."/>
            <person name="Ohm R."/>
            <person name="Sun H."/>
            <person name="Tunlid A."/>
            <person name="Henrissat B."/>
            <person name="Grigoriev I.V."/>
            <person name="Hibbett D.S."/>
            <person name="Martin F."/>
        </authorList>
    </citation>
    <scope>NUCLEOTIDE SEQUENCE [LARGE SCALE GENOMIC DNA]</scope>
    <source>
        <strain evidence="2">Foug A</strain>
    </source>
</reference>
<dbReference type="Proteomes" id="UP000053989">
    <property type="component" value="Unassembled WGS sequence"/>
</dbReference>
<dbReference type="AlphaFoldDB" id="A0A0C2ZG69"/>
<dbReference type="HOGENOM" id="CLU_1497095_0_0_1"/>
<dbReference type="InParanoid" id="A0A0C2ZG69"/>
<evidence type="ECO:0000313" key="1">
    <source>
        <dbReference type="EMBL" id="KIM60663.1"/>
    </source>
</evidence>
<protein>
    <submittedName>
        <fullName evidence="1">Uncharacterized protein</fullName>
    </submittedName>
</protein>
<dbReference type="EMBL" id="KN822059">
    <property type="protein sequence ID" value="KIM60663.1"/>
    <property type="molecule type" value="Genomic_DNA"/>
</dbReference>
<proteinExistence type="predicted"/>
<keyword evidence="2" id="KW-1185">Reference proteome</keyword>
<name>A0A0C2ZG69_9AGAM</name>
<sequence>MVSLSDVRLQSFTESDCQTEFETRAVLCSSVQPKVDESRTGRGLESNYKCIDLQSTHLSIHPPKQFWWQLQFSSLELDRILSQSLPLSHIVDGELRRPGPSFSKYQCECHISKGLFANYQMMLLSLATLLMVPQTHTFPVQEMVLRRFVQQRDHLHRPAASCRRVLIRCARGTHFHPTFA</sequence>
<organism evidence="1 2">
    <name type="scientific">Scleroderma citrinum Foug A</name>
    <dbReference type="NCBI Taxonomy" id="1036808"/>
    <lineage>
        <taxon>Eukaryota</taxon>
        <taxon>Fungi</taxon>
        <taxon>Dikarya</taxon>
        <taxon>Basidiomycota</taxon>
        <taxon>Agaricomycotina</taxon>
        <taxon>Agaricomycetes</taxon>
        <taxon>Agaricomycetidae</taxon>
        <taxon>Boletales</taxon>
        <taxon>Sclerodermatineae</taxon>
        <taxon>Sclerodermataceae</taxon>
        <taxon>Scleroderma</taxon>
    </lineage>
</organism>
<evidence type="ECO:0000313" key="2">
    <source>
        <dbReference type="Proteomes" id="UP000053989"/>
    </source>
</evidence>
<accession>A0A0C2ZG69</accession>
<reference evidence="1 2" key="1">
    <citation type="submission" date="2014-04" db="EMBL/GenBank/DDBJ databases">
        <authorList>
            <consortium name="DOE Joint Genome Institute"/>
            <person name="Kuo A."/>
            <person name="Kohler A."/>
            <person name="Nagy L.G."/>
            <person name="Floudas D."/>
            <person name="Copeland A."/>
            <person name="Barry K.W."/>
            <person name="Cichocki N."/>
            <person name="Veneault-Fourrey C."/>
            <person name="LaButti K."/>
            <person name="Lindquist E.A."/>
            <person name="Lipzen A."/>
            <person name="Lundell T."/>
            <person name="Morin E."/>
            <person name="Murat C."/>
            <person name="Sun H."/>
            <person name="Tunlid A."/>
            <person name="Henrissat B."/>
            <person name="Grigoriev I.V."/>
            <person name="Hibbett D.S."/>
            <person name="Martin F."/>
            <person name="Nordberg H.P."/>
            <person name="Cantor M.N."/>
            <person name="Hua S.X."/>
        </authorList>
    </citation>
    <scope>NUCLEOTIDE SEQUENCE [LARGE SCALE GENOMIC DNA]</scope>
    <source>
        <strain evidence="1 2">Foug A</strain>
    </source>
</reference>